<evidence type="ECO:0000313" key="2">
    <source>
        <dbReference type="EMBL" id="ATW27491.1"/>
    </source>
</evidence>
<dbReference type="RefSeq" id="WP_148136856.1">
    <property type="nucleotide sequence ID" value="NZ_CP017634.1"/>
</dbReference>
<feature type="transmembrane region" description="Helical" evidence="1">
    <location>
        <begin position="6"/>
        <end position="26"/>
    </location>
</feature>
<protein>
    <recommendedName>
        <fullName evidence="4">DUF948 domain-containing protein</fullName>
    </recommendedName>
</protein>
<keyword evidence="3" id="KW-1185">Reference proteome</keyword>
<dbReference type="AlphaFoldDB" id="A0A3G1KYG9"/>
<gene>
    <name evidence="2" type="ORF">DCMF_24500</name>
</gene>
<reference evidence="2 3" key="1">
    <citation type="submission" date="2016-10" db="EMBL/GenBank/DDBJ databases">
        <title>Complete Genome Sequence of Peptococcaceae strain DCMF.</title>
        <authorList>
            <person name="Edwards R.J."/>
            <person name="Holland S.I."/>
            <person name="Deshpande N.P."/>
            <person name="Wong Y.K."/>
            <person name="Ertan H."/>
            <person name="Manefield M."/>
            <person name="Russell T.L."/>
            <person name="Lee M.J."/>
        </authorList>
    </citation>
    <scope>NUCLEOTIDE SEQUENCE [LARGE SCALE GENOMIC DNA]</scope>
    <source>
        <strain evidence="2 3">DCMF</strain>
    </source>
</reference>
<dbReference type="Proteomes" id="UP000323521">
    <property type="component" value="Chromosome"/>
</dbReference>
<organism evidence="2 3">
    <name type="scientific">Formimonas warabiya</name>
    <dbReference type="NCBI Taxonomy" id="1761012"/>
    <lineage>
        <taxon>Bacteria</taxon>
        <taxon>Bacillati</taxon>
        <taxon>Bacillota</taxon>
        <taxon>Clostridia</taxon>
        <taxon>Eubacteriales</taxon>
        <taxon>Peptococcaceae</taxon>
        <taxon>Candidatus Formimonas</taxon>
    </lineage>
</organism>
<keyword evidence="1" id="KW-0812">Transmembrane</keyword>
<sequence>MYISLHDLGLIILFIVALCAGIYFIVTLKNLNDLLKSGRDFFKHHQENMDKSFKLLPETLKNTSEMTQSIRHQVDEVGSSLSNLGSGLSETVATINDKADTGITLIKGVGEIFKILVDIFSKSKD</sequence>
<evidence type="ECO:0000256" key="1">
    <source>
        <dbReference type="SAM" id="Phobius"/>
    </source>
</evidence>
<proteinExistence type="predicted"/>
<keyword evidence="1" id="KW-1133">Transmembrane helix</keyword>
<evidence type="ECO:0008006" key="4">
    <source>
        <dbReference type="Google" id="ProtNLM"/>
    </source>
</evidence>
<evidence type="ECO:0000313" key="3">
    <source>
        <dbReference type="Proteomes" id="UP000323521"/>
    </source>
</evidence>
<dbReference type="OrthoDB" id="1758154at2"/>
<name>A0A3G1KYG9_FORW1</name>
<dbReference type="KEGG" id="fwa:DCMF_24500"/>
<accession>A0A3G1KYG9</accession>
<dbReference type="EMBL" id="CP017634">
    <property type="protein sequence ID" value="ATW27491.1"/>
    <property type="molecule type" value="Genomic_DNA"/>
</dbReference>
<keyword evidence="1" id="KW-0472">Membrane</keyword>